<feature type="compositionally biased region" description="Basic and acidic residues" evidence="1">
    <location>
        <begin position="1353"/>
        <end position="1364"/>
    </location>
</feature>
<feature type="compositionally biased region" description="Basic and acidic residues" evidence="1">
    <location>
        <begin position="936"/>
        <end position="949"/>
    </location>
</feature>
<dbReference type="EMBL" id="CAUJNA010001669">
    <property type="protein sequence ID" value="CAJ1388348.1"/>
    <property type="molecule type" value="Genomic_DNA"/>
</dbReference>
<dbReference type="SUPFAM" id="SSF52540">
    <property type="entry name" value="P-loop containing nucleoside triphosphate hydrolases"/>
    <property type="match status" value="1"/>
</dbReference>
<dbReference type="GO" id="GO:0048471">
    <property type="term" value="C:perinuclear region of cytoplasm"/>
    <property type="evidence" value="ECO:0007669"/>
    <property type="project" value="TreeGrafter"/>
</dbReference>
<organism evidence="2 3">
    <name type="scientific">Effrenium voratum</name>
    <dbReference type="NCBI Taxonomy" id="2562239"/>
    <lineage>
        <taxon>Eukaryota</taxon>
        <taxon>Sar</taxon>
        <taxon>Alveolata</taxon>
        <taxon>Dinophyceae</taxon>
        <taxon>Suessiales</taxon>
        <taxon>Symbiodiniaceae</taxon>
        <taxon>Effrenium</taxon>
    </lineage>
</organism>
<feature type="region of interest" description="Disordered" evidence="1">
    <location>
        <begin position="1517"/>
        <end position="1545"/>
    </location>
</feature>
<dbReference type="Gene3D" id="3.40.50.300">
    <property type="entry name" value="P-loop containing nucleotide triphosphate hydrolases"/>
    <property type="match status" value="1"/>
</dbReference>
<dbReference type="Proteomes" id="UP001178507">
    <property type="component" value="Unassembled WGS sequence"/>
</dbReference>
<sequence>MEAPFARRNSGSQAKRAEEDEQECEDYYDLRKTLPRFYRLFEHLNKGIRPSTSIMANALEVSEKMCSKDALERVVDGFMCLDGTFSVELEGGRVVLRRRLLSLQVRFKGMRLFRSHAPAVDVDQGSRLAYGPTTPEIMERFPARVAGVDLARKYLLALLPFSEKEVSDQKTMVITCPEKPREVGEQIAGLPGLKSYVEFYDIVAEIQATASSSVFAALGLPMGNCFRGRGVIWGWRHCGLSSFGQRFAPLEQLLSGSLSGSEFLWFSIGVLQGLSYEGLWLQRPVCREGPMLLLLRPRQKGSRASVLPLGAWGEAAQPEVLEVGECGPEDMPLLLQLVPRASGEEAELRAREAEETLGTGACRVMGSLMTSDDSQAGHLSVLQMAIPFLKLSSRFSPGSDRIHALGDMVRRGYEGCRLNSLLQTEPHLRLPCAAWMESWTLAAQEVPGWLQHFLGVAGPLSLMKMRDRHIERELVTAKSTGVVPDLFSMLDIKRAMQALKANDPMPKNLCCLIAGGIMSFEVTPTEELLASLESLKRLVAALRAQDTYRTRPWHCMGYLSHGSFSSGSVLVGSAGGVEGQMCLAGFGLGAIPSTNPLADTLQLSCRLLLEDCPLPVAHDDLYSLMVECGADVTTVADWLRIDEETARLILYMSKEEVAQRPESSKGPPQACVAQLRSAGPWPGAAVLGSRVHAREGQLEAQAMSTALLGLFPGSLVPDAGPTAELLEDLVAARGRPTEHRVRAIAALARPQLSEPRRWAWDLQVAVLEAIEDRMEAEAFQFASDHDPSLRSEYEAVCALSTALLLPHLAAALDLVFSQAFPPWQCLWALRHAVAASTRLVALLQAYLETKTRQSLKSALSVLVPEGSRRPSGDLSWSFQKVQDTHAADASIAAMNLGGVYFDLKHCLLVRLTYRKGDADDELIKPRTPQTARLKLKSQDKPRRTSRLEPESAGTHRRPQSGLGRQTSRSSRISTSSAIESKAESIQLSYANPGGEHGFTDPLPGMITEELVPGASSTGMAVLQGKAFPLYGWPCPCFEGPDKKEKEQLEPYVVETNDADVEDQDGKPAQHKPVSMRAAPLWLGTLPDHVPSYILRRTVAPQLQGVMDKTHFYRGNILELSHGSAYFMGPMGVTVAQTAAVQKQAAEFKLKIGIASVKGHAALVRVKESVEINKSNDLTKLLDSEDWVRVHLRMSWSFESNNKDGVYVGGDGPVKAFQELRKVAGWIDGGRAFVLPAFLIYEAHRVEAWVSPFFTSPVQTDVDPTASLKVVTKIVLTDFENLIRGDASRNVATVDVTLFFRCSEEVRIFPRGARLRLLSQEDVVFEERKDHLEKADPPRRVDSHLSDASFGKQETPDERKPRDRRVLPQHTATILDLSRARPGMYDIQLDGVKRTAFFDPRPGNYKLAGVFRYAQSQQLVIFAGEWMDAEVLSVSVGNLHELRIEDPSGQKRKQKVSLNELNHSPAKLKLALYDACAQRFNQDLWMRHSHIPDALSTRWIDVLALTFAVLPVASAEESAEDSESADDGSSSSAEASDSDLEGVKDESLEGHEQAWQKLLQDIAPLSSKVREAGAVQGRTVLVWGKPATGKSTLLHRLLLESLVTSGGGVVPLVLEAKEIVRVICPPGGYCAEGDVLDVLLQTRFEQNKASYKLLWQALYSRRVIIFVDGADENDAKSWEYLTHYLNLLSSIGHLIVLFARPLQNNLRWHVKSHLQPSSVYRLGLFSVPLQRLAACARLGAFSADDFQHTFQHCEAMRRQPAGQALLVSQAELRDSGRLVSSGQEEPCTHLLGQMAETAVPHLISLNLSACLPENAMAWVLQLLEVMAMKLYIDSAQLLLPETMTQVVEAEHAELEGSWSFVRALIQSKQFVLVEPCLPPFDKEKVSRSYMRFVPLVLRDYFLARCFTRYLREKRILGLPRPEDIMFATEWDLFFDLMIEMAAANKVMVSIDLSSKKGMTEEQFASFTRRLANLKTPVIQLDMPPNQVNLPPELERLMVAAQKSVNHLGLGCNALAEKGAALLSSLLLDCEVTFLQLRNCLLGPDGTNALVQAFLRVTRRRPSLKHAATTKLTLPGEAKLTLPGQELEAEQPSPPPSAGFKVSILDLSGNGLGSEGVQALVPVLEMRERDGGVLERLCLDENGLGPQGAMVLAKGLKKNSVLRGLSLSRNRLMDDGLEALAQALPGACGRRLRRLVLSSNELTGLAGQCLAESLTGKACAHLERLDLANNPLEAEGVRFLSELLQKGLPNLKELDLEYTYAGSDGAGHLADAIMAGIPLRRLELCGCRVGAEGAGKLAAALRHPQGCRLTRLGLRGNAIEDEGVTKIANGLLEVGLRCFEFERSQRASSNRSSFASNGPGTSASRRSTADKTPAFLTQLQELDVANNRIGLFGADALAAVLTGAAKTRLTSLDVSRNCLGRQGVAALAAGLDEGCPLQHLNVGSAKMGDGGAEAMAKALQKGPKSMVWLQIQENRIGQRGLELLIEAILKVPSLQRLAAGGNLAPDDWPDYLLNNLVCANRAGVTKPSVQLLSPSGRRWLGFRSVQRNTSFGTMDPRFATVLQLEQAKDGSRRVRRTSVLKQSAS</sequence>
<dbReference type="GO" id="GO:0031267">
    <property type="term" value="F:small GTPase binding"/>
    <property type="evidence" value="ECO:0007669"/>
    <property type="project" value="TreeGrafter"/>
</dbReference>
<feature type="region of interest" description="Disordered" evidence="1">
    <location>
        <begin position="1"/>
        <end position="20"/>
    </location>
</feature>
<feature type="compositionally biased region" description="Basic and acidic residues" evidence="1">
    <location>
        <begin position="1328"/>
        <end position="1344"/>
    </location>
</feature>
<comment type="caution">
    <text evidence="2">The sequence shown here is derived from an EMBL/GenBank/DDBJ whole genome shotgun (WGS) entry which is preliminary data.</text>
</comment>
<dbReference type="PANTHER" id="PTHR24113:SF15">
    <property type="entry name" value="NACHT DOMAIN-CONTAINING PROTEIN"/>
    <property type="match status" value="1"/>
</dbReference>
<proteinExistence type="predicted"/>
<feature type="region of interest" description="Disordered" evidence="1">
    <location>
        <begin position="2347"/>
        <end position="2367"/>
    </location>
</feature>
<dbReference type="SUPFAM" id="SSF52047">
    <property type="entry name" value="RNI-like"/>
    <property type="match status" value="2"/>
</dbReference>
<feature type="region of interest" description="Disordered" evidence="1">
    <location>
        <begin position="1328"/>
        <end position="1364"/>
    </location>
</feature>
<dbReference type="GO" id="GO:0006913">
    <property type="term" value="P:nucleocytoplasmic transport"/>
    <property type="evidence" value="ECO:0007669"/>
    <property type="project" value="TreeGrafter"/>
</dbReference>
<dbReference type="InterPro" id="IPR001611">
    <property type="entry name" value="Leu-rich_rpt"/>
</dbReference>
<dbReference type="InterPro" id="IPR027038">
    <property type="entry name" value="RanGap"/>
</dbReference>
<dbReference type="InterPro" id="IPR027417">
    <property type="entry name" value="P-loop_NTPase"/>
</dbReference>
<protein>
    <recommendedName>
        <fullName evidence="4">NACHT domain-containing protein</fullName>
    </recommendedName>
</protein>
<dbReference type="GO" id="GO:0005634">
    <property type="term" value="C:nucleus"/>
    <property type="evidence" value="ECO:0007669"/>
    <property type="project" value="TreeGrafter"/>
</dbReference>
<keyword evidence="3" id="KW-1185">Reference proteome</keyword>
<evidence type="ECO:0008006" key="4">
    <source>
        <dbReference type="Google" id="ProtNLM"/>
    </source>
</evidence>
<evidence type="ECO:0000313" key="2">
    <source>
        <dbReference type="EMBL" id="CAJ1388348.1"/>
    </source>
</evidence>
<accession>A0AA36MW26</accession>
<dbReference type="GO" id="GO:0005096">
    <property type="term" value="F:GTPase activator activity"/>
    <property type="evidence" value="ECO:0007669"/>
    <property type="project" value="UniProtKB-KW"/>
</dbReference>
<dbReference type="GO" id="GO:0005829">
    <property type="term" value="C:cytosol"/>
    <property type="evidence" value="ECO:0007669"/>
    <property type="project" value="TreeGrafter"/>
</dbReference>
<feature type="region of interest" description="Disordered" evidence="1">
    <location>
        <begin position="922"/>
        <end position="979"/>
    </location>
</feature>
<gene>
    <name evidence="2" type="ORF">EVOR1521_LOCUS14240</name>
</gene>
<evidence type="ECO:0000313" key="3">
    <source>
        <dbReference type="Proteomes" id="UP001178507"/>
    </source>
</evidence>
<dbReference type="InterPro" id="IPR032675">
    <property type="entry name" value="LRR_dom_sf"/>
</dbReference>
<dbReference type="Pfam" id="PF13516">
    <property type="entry name" value="LRR_6"/>
    <property type="match status" value="6"/>
</dbReference>
<dbReference type="Gene3D" id="3.80.10.10">
    <property type="entry name" value="Ribonuclease Inhibitor"/>
    <property type="match status" value="4"/>
</dbReference>
<dbReference type="SMART" id="SM00368">
    <property type="entry name" value="LRR_RI"/>
    <property type="match status" value="14"/>
</dbReference>
<name>A0AA36MW26_9DINO</name>
<feature type="compositionally biased region" description="Low complexity" evidence="1">
    <location>
        <begin position="966"/>
        <end position="979"/>
    </location>
</feature>
<evidence type="ECO:0000256" key="1">
    <source>
        <dbReference type="SAM" id="MobiDB-lite"/>
    </source>
</evidence>
<reference evidence="2" key="1">
    <citation type="submission" date="2023-08" db="EMBL/GenBank/DDBJ databases">
        <authorList>
            <person name="Chen Y."/>
            <person name="Shah S."/>
            <person name="Dougan E. K."/>
            <person name="Thang M."/>
            <person name="Chan C."/>
        </authorList>
    </citation>
    <scope>NUCLEOTIDE SEQUENCE</scope>
</reference>
<dbReference type="PANTHER" id="PTHR24113">
    <property type="entry name" value="RAN GTPASE-ACTIVATING PROTEIN 1"/>
    <property type="match status" value="1"/>
</dbReference>